<evidence type="ECO:0000313" key="3">
    <source>
        <dbReference type="Proteomes" id="UP000287651"/>
    </source>
</evidence>
<name>A0A427AHZ2_ENSVE</name>
<organism evidence="2 3">
    <name type="scientific">Ensete ventricosum</name>
    <name type="common">Abyssinian banana</name>
    <name type="synonym">Musa ensete</name>
    <dbReference type="NCBI Taxonomy" id="4639"/>
    <lineage>
        <taxon>Eukaryota</taxon>
        <taxon>Viridiplantae</taxon>
        <taxon>Streptophyta</taxon>
        <taxon>Embryophyta</taxon>
        <taxon>Tracheophyta</taxon>
        <taxon>Spermatophyta</taxon>
        <taxon>Magnoliopsida</taxon>
        <taxon>Liliopsida</taxon>
        <taxon>Zingiberales</taxon>
        <taxon>Musaceae</taxon>
        <taxon>Ensete</taxon>
    </lineage>
</organism>
<protein>
    <submittedName>
        <fullName evidence="2">Uncharacterized protein</fullName>
    </submittedName>
</protein>
<feature type="compositionally biased region" description="Basic residues" evidence="1">
    <location>
        <begin position="33"/>
        <end position="43"/>
    </location>
</feature>
<accession>A0A427AHZ2</accession>
<sequence>MVLSWSTPSNTPAPLSASCSQRHLRAVSRLYRKASPPLRRHHHEAPSPPIRNTTTRPLLASLPPLLHREALVTILTASTQLRGLIASMRLSLPYLLFSR</sequence>
<dbReference type="Proteomes" id="UP000287651">
    <property type="component" value="Unassembled WGS sequence"/>
</dbReference>
<proteinExistence type="predicted"/>
<evidence type="ECO:0000256" key="1">
    <source>
        <dbReference type="SAM" id="MobiDB-lite"/>
    </source>
</evidence>
<comment type="caution">
    <text evidence="2">The sequence shown here is derived from an EMBL/GenBank/DDBJ whole genome shotgun (WGS) entry which is preliminary data.</text>
</comment>
<reference evidence="2 3" key="1">
    <citation type="journal article" date="2014" name="Agronomy (Basel)">
        <title>A Draft Genome Sequence for Ensete ventricosum, the Drought-Tolerant Tree Against Hunger.</title>
        <authorList>
            <person name="Harrison J."/>
            <person name="Moore K.A."/>
            <person name="Paszkiewicz K."/>
            <person name="Jones T."/>
            <person name="Grant M."/>
            <person name="Ambacheew D."/>
            <person name="Muzemil S."/>
            <person name="Studholme D.J."/>
        </authorList>
    </citation>
    <scope>NUCLEOTIDE SEQUENCE [LARGE SCALE GENOMIC DNA]</scope>
</reference>
<dbReference type="EMBL" id="AMZH03002355">
    <property type="protein sequence ID" value="RRT75868.1"/>
    <property type="molecule type" value="Genomic_DNA"/>
</dbReference>
<evidence type="ECO:0000313" key="2">
    <source>
        <dbReference type="EMBL" id="RRT75868.1"/>
    </source>
</evidence>
<feature type="region of interest" description="Disordered" evidence="1">
    <location>
        <begin position="33"/>
        <end position="56"/>
    </location>
</feature>
<gene>
    <name evidence="2" type="ORF">B296_00020183</name>
</gene>
<dbReference type="AlphaFoldDB" id="A0A427AHZ2"/>